<protein>
    <submittedName>
        <fullName evidence="1">Uncharacterized protein</fullName>
    </submittedName>
</protein>
<evidence type="ECO:0000313" key="2">
    <source>
        <dbReference type="Proteomes" id="UP000033115"/>
    </source>
</evidence>
<gene>
    <name evidence="1" type="ORF">CSCA_1387</name>
</gene>
<dbReference type="AlphaFoldDB" id="A0A0E3JY15"/>
<dbReference type="HOGENOM" id="CLU_2179288_0_0_9"/>
<dbReference type="KEGG" id="csq:CSCA_1387"/>
<reference evidence="1 2" key="1">
    <citation type="journal article" date="2015" name="J. Biotechnol.">
        <title>Complete genome sequence of a malodorant-producing acetogen, Clostridium scatologenes ATCC 25775(T).</title>
        <authorList>
            <person name="Zhu Z."/>
            <person name="Guo T."/>
            <person name="Zheng H."/>
            <person name="Song T."/>
            <person name="Ouyang P."/>
            <person name="Xie J."/>
        </authorList>
    </citation>
    <scope>NUCLEOTIDE SEQUENCE [LARGE SCALE GENOMIC DNA]</scope>
    <source>
        <strain evidence="1 2">ATCC 25775</strain>
    </source>
</reference>
<dbReference type="RefSeq" id="WP_029159944.1">
    <property type="nucleotide sequence ID" value="NZ_CP009933.1"/>
</dbReference>
<dbReference type="EMBL" id="CP009933">
    <property type="protein sequence ID" value="AKA68512.1"/>
    <property type="molecule type" value="Genomic_DNA"/>
</dbReference>
<dbReference type="Proteomes" id="UP000033115">
    <property type="component" value="Chromosome"/>
</dbReference>
<organism evidence="1 2">
    <name type="scientific">Clostridium scatologenes</name>
    <dbReference type="NCBI Taxonomy" id="1548"/>
    <lineage>
        <taxon>Bacteria</taxon>
        <taxon>Bacillati</taxon>
        <taxon>Bacillota</taxon>
        <taxon>Clostridia</taxon>
        <taxon>Eubacteriales</taxon>
        <taxon>Clostridiaceae</taxon>
        <taxon>Clostridium</taxon>
    </lineage>
</organism>
<evidence type="ECO:0000313" key="1">
    <source>
        <dbReference type="EMBL" id="AKA68512.1"/>
    </source>
</evidence>
<sequence length="109" mass="12848">MNLEFKTYQLKEGTKNYKQLIENIKLQNEFVIIGEEIVKDYADCYKVLYAPDDMNLVSALTLEEQSLRIPKNELELKKDDFPGIETQEMDIPKEYLTLDIVEEIQRLNT</sequence>
<dbReference type="STRING" id="1548.CSCA_1387"/>
<keyword evidence="2" id="KW-1185">Reference proteome</keyword>
<accession>A0A0E3JY15</accession>
<proteinExistence type="predicted"/>
<name>A0A0E3JY15_CLOSL</name>